<keyword evidence="2" id="KW-1185">Reference proteome</keyword>
<evidence type="ECO:0000313" key="1">
    <source>
        <dbReference type="EMBL" id="GAB54686.1"/>
    </source>
</evidence>
<name>H5T8Q9_9ALTE</name>
<dbReference type="EMBL" id="BAET01000007">
    <property type="protein sequence ID" value="GAB54686.1"/>
    <property type="molecule type" value="Genomic_DNA"/>
</dbReference>
<comment type="caution">
    <text evidence="1">The sequence shown here is derived from an EMBL/GenBank/DDBJ whole genome shotgun (WGS) entry which is preliminary data.</text>
</comment>
<accession>H5T8Q9</accession>
<sequence length="44" mass="5183">MDKTFICINKDTLVCPIHSRKNSNIFLKYFRLLLMFTKRAGAAY</sequence>
<gene>
    <name evidence="1" type="ORF">GPUN_0542</name>
</gene>
<proteinExistence type="predicted"/>
<reference evidence="1 2" key="2">
    <citation type="journal article" date="2017" name="Antonie Van Leeuwenhoek">
        <title>Rhizobium rhizosphaerae sp. nov., a novel species isolated from rice rhizosphere.</title>
        <authorList>
            <person name="Zhao J.J."/>
            <person name="Zhang J."/>
            <person name="Zhang R.J."/>
            <person name="Zhang C.W."/>
            <person name="Yin H.Q."/>
            <person name="Zhang X.X."/>
        </authorList>
    </citation>
    <scope>NUCLEOTIDE SEQUENCE [LARGE SCALE GENOMIC DNA]</scope>
    <source>
        <strain evidence="1 2">ACAM 611</strain>
    </source>
</reference>
<dbReference type="AlphaFoldDB" id="H5T8Q9"/>
<reference evidence="1 2" key="1">
    <citation type="journal article" date="2012" name="J. Bacteriol.">
        <title>Genome sequence of proteorhodopsin-containing sea ice bacterium Glaciecola punicea ACAM 611T.</title>
        <authorList>
            <person name="Qin Q.-L."/>
            <person name="Xie B.-B."/>
            <person name="Shu Y.-L."/>
            <person name="Rong J.-C."/>
            <person name="Zhao D.-L."/>
            <person name="Zhang X.-Y."/>
            <person name="Chen X.-L."/>
            <person name="Zhou B.-C."/>
            <person name="Zhanga Y.-Z."/>
        </authorList>
    </citation>
    <scope>NUCLEOTIDE SEQUENCE [LARGE SCALE GENOMIC DNA]</scope>
    <source>
        <strain evidence="1 2">ACAM 611</strain>
    </source>
</reference>
<protein>
    <submittedName>
        <fullName evidence="1">Uncharacterized protein</fullName>
    </submittedName>
</protein>
<organism evidence="1 2">
    <name type="scientific">Glaciecola punicea ACAM 611</name>
    <dbReference type="NCBI Taxonomy" id="1121923"/>
    <lineage>
        <taxon>Bacteria</taxon>
        <taxon>Pseudomonadati</taxon>
        <taxon>Pseudomonadota</taxon>
        <taxon>Gammaproteobacteria</taxon>
        <taxon>Alteromonadales</taxon>
        <taxon>Alteromonadaceae</taxon>
        <taxon>Glaciecola</taxon>
    </lineage>
</organism>
<dbReference type="Proteomes" id="UP000053586">
    <property type="component" value="Unassembled WGS sequence"/>
</dbReference>
<evidence type="ECO:0000313" key="2">
    <source>
        <dbReference type="Proteomes" id="UP000053586"/>
    </source>
</evidence>